<dbReference type="Proteomes" id="UP000321927">
    <property type="component" value="Unassembled WGS sequence"/>
</dbReference>
<keyword evidence="4" id="KW-1185">Reference proteome</keyword>
<evidence type="ECO:0000313" key="3">
    <source>
        <dbReference type="Proteomes" id="UP000249115"/>
    </source>
</evidence>
<dbReference type="NCBIfam" id="TIGR02436">
    <property type="entry name" value="four helix bundle protein"/>
    <property type="match status" value="1"/>
</dbReference>
<dbReference type="Proteomes" id="UP000249115">
    <property type="component" value="Unassembled WGS sequence"/>
</dbReference>
<evidence type="ECO:0000313" key="2">
    <source>
        <dbReference type="EMBL" id="TXD75495.1"/>
    </source>
</evidence>
<name>A0A2W7RGD3_9BACT</name>
<dbReference type="InterPro" id="IPR036583">
    <property type="entry name" value="23S_rRNA_IVS_sf"/>
</dbReference>
<dbReference type="OrthoDB" id="9811959at2"/>
<proteinExistence type="predicted"/>
<dbReference type="RefSeq" id="WP_086503334.1">
    <property type="nucleotide sequence ID" value="NZ_MSSV01000036.1"/>
</dbReference>
<dbReference type="SUPFAM" id="SSF158446">
    <property type="entry name" value="IVS-encoded protein-like"/>
    <property type="match status" value="1"/>
</dbReference>
<accession>A0A2W7RGD3</accession>
<comment type="caution">
    <text evidence="1">The sequence shown here is derived from an EMBL/GenBank/DDBJ whole genome shotgun (WGS) entry which is preliminary data.</text>
</comment>
<evidence type="ECO:0000313" key="4">
    <source>
        <dbReference type="Proteomes" id="UP000321927"/>
    </source>
</evidence>
<dbReference type="Gene3D" id="1.20.1440.60">
    <property type="entry name" value="23S rRNA-intervening sequence"/>
    <property type="match status" value="1"/>
</dbReference>
<dbReference type="PANTHER" id="PTHR38471:SF2">
    <property type="entry name" value="FOUR HELIX BUNDLE PROTEIN"/>
    <property type="match status" value="1"/>
</dbReference>
<protein>
    <submittedName>
        <fullName evidence="1">Four helix bundle protein</fullName>
    </submittedName>
</protein>
<dbReference type="EMBL" id="VORV01000025">
    <property type="protein sequence ID" value="TXD75495.1"/>
    <property type="molecule type" value="Genomic_DNA"/>
</dbReference>
<reference evidence="2 4" key="2">
    <citation type="submission" date="2019-08" db="EMBL/GenBank/DDBJ databases">
        <title>Genome of Algoriphagus ratkowskyi IC026.</title>
        <authorList>
            <person name="Bowman J.P."/>
        </authorList>
    </citation>
    <scope>NUCLEOTIDE SEQUENCE [LARGE SCALE GENOMIC DNA]</scope>
    <source>
        <strain evidence="2 4">IC026</strain>
    </source>
</reference>
<dbReference type="InterPro" id="IPR012657">
    <property type="entry name" value="23S_rRNA-intervening_sequence"/>
</dbReference>
<evidence type="ECO:0000313" key="1">
    <source>
        <dbReference type="EMBL" id="PZX49785.1"/>
    </source>
</evidence>
<reference evidence="1 3" key="1">
    <citation type="submission" date="2018-06" db="EMBL/GenBank/DDBJ databases">
        <title>Genomic Encyclopedia of Archaeal and Bacterial Type Strains, Phase II (KMG-II): from individual species to whole genera.</title>
        <authorList>
            <person name="Goeker M."/>
        </authorList>
    </citation>
    <scope>NUCLEOTIDE SEQUENCE [LARGE SCALE GENOMIC DNA]</scope>
    <source>
        <strain evidence="1 3">DSM 22686</strain>
    </source>
</reference>
<sequence length="122" mass="14225">MSSYRDLDIYKISFNLFINTHRFSMKLPNYELFELGSQLRRSSNSVNTNVVEGYGRRTYKNDLIKFLVYSEASGLETISHLEKIVALYPQLSLEAEELAKDYDLLGGKIHNFTEYVRANWKS</sequence>
<dbReference type="PANTHER" id="PTHR38471">
    <property type="entry name" value="FOUR HELIX BUNDLE PROTEIN"/>
    <property type="match status" value="1"/>
</dbReference>
<gene>
    <name evidence="2" type="ORF">ESW18_20420</name>
    <name evidence="1" type="ORF">LV84_04177</name>
</gene>
<dbReference type="Pfam" id="PF05635">
    <property type="entry name" value="23S_rRNA_IVP"/>
    <property type="match status" value="1"/>
</dbReference>
<dbReference type="EMBL" id="QKZU01000027">
    <property type="protein sequence ID" value="PZX49785.1"/>
    <property type="molecule type" value="Genomic_DNA"/>
</dbReference>
<organism evidence="1 3">
    <name type="scientific">Algoriphagus ratkowskyi</name>
    <dbReference type="NCBI Taxonomy" id="57028"/>
    <lineage>
        <taxon>Bacteria</taxon>
        <taxon>Pseudomonadati</taxon>
        <taxon>Bacteroidota</taxon>
        <taxon>Cytophagia</taxon>
        <taxon>Cytophagales</taxon>
        <taxon>Cyclobacteriaceae</taxon>
        <taxon>Algoriphagus</taxon>
    </lineage>
</organism>
<dbReference type="AlphaFoldDB" id="A0A2W7RGD3"/>